<dbReference type="STRING" id="337097.BHF71_07840"/>
<dbReference type="EMBL" id="MIJF01000016">
    <property type="protein sequence ID" value="OEF99664.1"/>
    <property type="molecule type" value="Genomic_DNA"/>
</dbReference>
<organism evidence="1 2">
    <name type="scientific">Vulcanibacillus modesticaldus</name>
    <dbReference type="NCBI Taxonomy" id="337097"/>
    <lineage>
        <taxon>Bacteria</taxon>
        <taxon>Bacillati</taxon>
        <taxon>Bacillota</taxon>
        <taxon>Bacilli</taxon>
        <taxon>Bacillales</taxon>
        <taxon>Bacillaceae</taxon>
        <taxon>Vulcanibacillus</taxon>
    </lineage>
</organism>
<reference evidence="1 2" key="1">
    <citation type="submission" date="2016-09" db="EMBL/GenBank/DDBJ databases">
        <title>Draft genome sequence for the type strain of Vulcanibacillus modesticaldus BR, a strictly anaerobic, moderately thermophilic, and nitrate-reducing bacterium from deep sea-hydrothermal vents of the Mid-Atlantic Ridge.</title>
        <authorList>
            <person name="Abin C.A."/>
            <person name="Hollibaugh J.T."/>
        </authorList>
    </citation>
    <scope>NUCLEOTIDE SEQUENCE [LARGE SCALE GENOMIC DNA]</scope>
    <source>
        <strain evidence="1 2">BR</strain>
    </source>
</reference>
<name>A0A1D2YVB2_9BACI</name>
<dbReference type="OrthoDB" id="2375806at2"/>
<dbReference type="AlphaFoldDB" id="A0A1D2YVB2"/>
<accession>A0A1D2YVB2</accession>
<proteinExistence type="predicted"/>
<comment type="caution">
    <text evidence="1">The sequence shown here is derived from an EMBL/GenBank/DDBJ whole genome shotgun (WGS) entry which is preliminary data.</text>
</comment>
<dbReference type="Proteomes" id="UP000243739">
    <property type="component" value="Unassembled WGS sequence"/>
</dbReference>
<protein>
    <submittedName>
        <fullName evidence="1">Uncharacterized protein</fullName>
    </submittedName>
</protein>
<gene>
    <name evidence="1" type="ORF">BHF71_07840</name>
</gene>
<keyword evidence="2" id="KW-1185">Reference proteome</keyword>
<evidence type="ECO:0000313" key="2">
    <source>
        <dbReference type="Proteomes" id="UP000243739"/>
    </source>
</evidence>
<dbReference type="RefSeq" id="WP_069656452.1">
    <property type="nucleotide sequence ID" value="NZ_MIJF01000016.1"/>
</dbReference>
<sequence length="124" mass="13473">MPNNRNILAAFKSIEEAQKAAEELKQRGFSNIQVDQIGMYPGSQMNDLFNPITGGFKSLADLTLGSFTNKSSEILASVDVSASGMADGSGSYMDINRNILLTVVTDEVKAKEAEQVIKMYNGQF</sequence>
<evidence type="ECO:0000313" key="1">
    <source>
        <dbReference type="EMBL" id="OEF99664.1"/>
    </source>
</evidence>